<dbReference type="InterPro" id="IPR052623">
    <property type="entry name" value="DAAF5"/>
</dbReference>
<evidence type="ECO:0000256" key="2">
    <source>
        <dbReference type="SAM" id="Phobius"/>
    </source>
</evidence>
<dbReference type="Proteomes" id="UP000195489">
    <property type="component" value="Chromosome 9"/>
</dbReference>
<feature type="domain" description="Dynein axonemal assembly factor 5 TPR repeats" evidence="3">
    <location>
        <begin position="82"/>
        <end position="316"/>
    </location>
</feature>
<dbReference type="EMBL" id="LT608161">
    <property type="protein sequence ID" value="SCN60200.1"/>
    <property type="molecule type" value="Genomic_DNA"/>
</dbReference>
<proteinExistence type="predicted"/>
<evidence type="ECO:0000313" key="4">
    <source>
        <dbReference type="EMBL" id="SCN60200.1"/>
    </source>
</evidence>
<name>A0A1D3RVE1_PLACU</name>
<dbReference type="Pfam" id="PF25757">
    <property type="entry name" value="TPR_DNAAF5"/>
    <property type="match status" value="1"/>
</dbReference>
<keyword evidence="2" id="KW-0472">Membrane</keyword>
<evidence type="ECO:0000313" key="5">
    <source>
        <dbReference type="Proteomes" id="UP000195489"/>
    </source>
</evidence>
<dbReference type="Gene3D" id="1.25.10.10">
    <property type="entry name" value="Leucine-rich Repeat Variant"/>
    <property type="match status" value="1"/>
</dbReference>
<evidence type="ECO:0000259" key="3">
    <source>
        <dbReference type="Pfam" id="PF25757"/>
    </source>
</evidence>
<feature type="compositionally biased region" description="Polar residues" evidence="1">
    <location>
        <begin position="683"/>
        <end position="694"/>
    </location>
</feature>
<dbReference type="InterPro" id="IPR016024">
    <property type="entry name" value="ARM-type_fold"/>
</dbReference>
<protein>
    <recommendedName>
        <fullName evidence="3">Dynein axonemal assembly factor 5 TPR repeats domain-containing protein</fullName>
    </recommendedName>
</protein>
<keyword evidence="2" id="KW-0812">Transmembrane</keyword>
<sequence length="1144" mass="136089">MCTYVHLCAYIFVHSIFSLLLTDTKMSNTIHEENICHALFPKCMENHLELLNNRETSDNDEKLNSLNFIYEKLIGFFKKCNEDEKKRFCDFFHHYLFHSLNIWINDEFDECRIFALTIYFLIETNLNDILLNDILFKNIENDKNNFLLICVNRLKEDENNKIGEEKEEIRLKILQFLKLIINRHKNYQTNKDILNIYIYIQDILIALCLLINDPFPLIKKTSFEILSELNFEEPQKELAPLYRSILKKSLDSLSVRNHEIQELALKCIKRFMLFECNRDILNEATKCLKKVFIKKYVNVLFEVEDCIGVWNLKIKNLNKIEVAKLIFIILLCMNSNISLSLNERCYEVLVSISKENKLVNLENDAKEDIDNYLNNLEYNLKNEKDETCEHINNSKNDYDNAKVKIDYLYYDNTNVDIYEYYFQSINKFSHILFRSNLLNTTLNNFFINIKKELFYEIMNNAKNSWTDKEDLFANIINTFLLYTYYDISYFIKNIILFIYKSLVCFKCIDYPTTPLLINDILMLLAQDKKKNLEKYYYEFDSFLYIAKFIYLIITCGYLMPVHDLVFEMAKILLGESNKNAVLKIFKKFNDEPICEDKHLEAPYNNKIFTQNEFIFQNEKFHKYLQKVYHMQFEEKREIIIEERNDEEPSTYFTKNFHSNQADQLLEEQKEVDTENEIDRDNTHTPIQGYTNHSSDAGKVGNKLHDEKRENENNKYEEEKEVIKVDTSDIWLNDYYETEATMVYGNKKIILMMLSQFLCGYYIKSYTTSSKLDDECINLILFLINENINYENSDTFPYILITLKLLLHIIKKECKKYSKIIFHFLIILQSNDQNISHKEINKIIEKVEHYSETNKIHYYNEEYIFFVQNIKNIIDFNNFNNFKYVIDYLNTLICNITENVIIEYSSHLIDFFTLIINHELLVPLMKSEFLLFLNLFCSKDIFPNFFSNNSEYIIKNILLPLCKWKSGLNEACIRKGAFYCIRALLNKNKKLHQTDIFKNTILIESLIRVLKSNIDDTWNNENREICISIFSQFSENIDNNNILLDLLNSLIKLLDDSNKLIRKSSALAIYTLIQNKFLILSDDICKNIFPILLLHMDDDCSSISEIIYLILSIGKKINSQVLLTELEHTQESTPHAKKFKQQLMK</sequence>
<dbReference type="AlphaFoldDB" id="A0A1D3RVE1"/>
<feature type="compositionally biased region" description="Basic and acidic residues" evidence="1">
    <location>
        <begin position="702"/>
        <end position="716"/>
    </location>
</feature>
<organism evidence="4 5">
    <name type="scientific">Plasmodium chabaudi chabaudi</name>
    <dbReference type="NCBI Taxonomy" id="31271"/>
    <lineage>
        <taxon>Eukaryota</taxon>
        <taxon>Sar</taxon>
        <taxon>Alveolata</taxon>
        <taxon>Apicomplexa</taxon>
        <taxon>Aconoidasida</taxon>
        <taxon>Haemosporida</taxon>
        <taxon>Plasmodiidae</taxon>
        <taxon>Plasmodium</taxon>
        <taxon>Plasmodium (Vinckeia)</taxon>
    </lineage>
</organism>
<dbReference type="PANTHER" id="PTHR16216:SF2">
    <property type="entry name" value="DYNEIN AXONEMAL ASSEMBLY FACTOR 5"/>
    <property type="match status" value="1"/>
</dbReference>
<dbReference type="SUPFAM" id="SSF48371">
    <property type="entry name" value="ARM repeat"/>
    <property type="match status" value="2"/>
</dbReference>
<dbReference type="PANTHER" id="PTHR16216">
    <property type="entry name" value="DYNEIN ASSEMBLY FACTOR 5, AXONEMAL"/>
    <property type="match status" value="1"/>
</dbReference>
<dbReference type="SUPFAM" id="SSF56399">
    <property type="entry name" value="ADP-ribosylation"/>
    <property type="match status" value="1"/>
</dbReference>
<dbReference type="InterPro" id="IPR011989">
    <property type="entry name" value="ARM-like"/>
</dbReference>
<evidence type="ECO:0000256" key="1">
    <source>
        <dbReference type="SAM" id="MobiDB-lite"/>
    </source>
</evidence>
<reference evidence="4 5" key="1">
    <citation type="submission" date="2016-08" db="EMBL/GenBank/DDBJ databases">
        <authorList>
            <consortium name="Pathogen Informatics"/>
        </authorList>
    </citation>
    <scope>NUCLEOTIDE SEQUENCE [LARGE SCALE GENOMIC DNA]</scope>
    <source>
        <strain evidence="4 5">CB</strain>
    </source>
</reference>
<gene>
    <name evidence="4" type="ORF">PCHCB_000190900</name>
</gene>
<feature type="transmembrane region" description="Helical" evidence="2">
    <location>
        <begin position="193"/>
        <end position="211"/>
    </location>
</feature>
<keyword evidence="2" id="KW-1133">Transmembrane helix</keyword>
<feature type="compositionally biased region" description="Basic and acidic residues" evidence="1">
    <location>
        <begin position="673"/>
        <end position="682"/>
    </location>
</feature>
<feature type="region of interest" description="Disordered" evidence="1">
    <location>
        <begin position="673"/>
        <end position="716"/>
    </location>
</feature>
<dbReference type="InterPro" id="IPR057978">
    <property type="entry name" value="TPR_DAAF5"/>
</dbReference>
<accession>A0A1D3RVE1</accession>